<keyword evidence="2" id="KW-0489">Methyltransferase</keyword>
<accession>E1R4N5</accession>
<dbReference type="KEGG" id="ssm:Spirs_3021"/>
<keyword evidence="3" id="KW-1185">Reference proteome</keyword>
<dbReference type="GO" id="GO:0032259">
    <property type="term" value="P:methylation"/>
    <property type="evidence" value="ECO:0007669"/>
    <property type="project" value="UniProtKB-KW"/>
</dbReference>
<dbReference type="PANTHER" id="PTHR43591">
    <property type="entry name" value="METHYLTRANSFERASE"/>
    <property type="match status" value="1"/>
</dbReference>
<keyword evidence="2" id="KW-0808">Transferase</keyword>
<dbReference type="SUPFAM" id="SSF53335">
    <property type="entry name" value="S-adenosyl-L-methionine-dependent methyltransferases"/>
    <property type="match status" value="1"/>
</dbReference>
<feature type="domain" description="Methyltransferase type 11" evidence="1">
    <location>
        <begin position="52"/>
        <end position="150"/>
    </location>
</feature>
<proteinExistence type="predicted"/>
<dbReference type="AlphaFoldDB" id="E1R4N5"/>
<dbReference type="Proteomes" id="UP000002318">
    <property type="component" value="Chromosome"/>
</dbReference>
<protein>
    <submittedName>
        <fullName evidence="2">Methyltransferase type 11</fullName>
    </submittedName>
</protein>
<dbReference type="OrthoDB" id="9772751at2"/>
<dbReference type="InterPro" id="IPR029063">
    <property type="entry name" value="SAM-dependent_MTases_sf"/>
</dbReference>
<dbReference type="CDD" id="cd02440">
    <property type="entry name" value="AdoMet_MTases"/>
    <property type="match status" value="1"/>
</dbReference>
<dbReference type="STRING" id="573413.Spirs_3021"/>
<gene>
    <name evidence="2" type="ordered locus">Spirs_3021</name>
</gene>
<dbReference type="PANTHER" id="PTHR43591:SF24">
    <property type="entry name" value="2-METHOXY-6-POLYPRENYL-1,4-BENZOQUINOL METHYLASE, MITOCHONDRIAL"/>
    <property type="match status" value="1"/>
</dbReference>
<dbReference type="HOGENOM" id="CLU_1276207_0_0_12"/>
<evidence type="ECO:0000313" key="3">
    <source>
        <dbReference type="Proteomes" id="UP000002318"/>
    </source>
</evidence>
<dbReference type="GO" id="GO:0008757">
    <property type="term" value="F:S-adenosylmethionine-dependent methyltransferase activity"/>
    <property type="evidence" value="ECO:0007669"/>
    <property type="project" value="InterPro"/>
</dbReference>
<reference evidence="2 3" key="1">
    <citation type="journal article" date="2010" name="Stand. Genomic Sci.">
        <title>Complete genome sequence of Spirochaeta smaragdinae type strain (SEBR 4228).</title>
        <authorList>
            <person name="Mavromatis K."/>
            <person name="Yasawong M."/>
            <person name="Chertkov O."/>
            <person name="Lapidus A."/>
            <person name="Lucas S."/>
            <person name="Nolan M."/>
            <person name="Del Rio T.G."/>
            <person name="Tice H."/>
            <person name="Cheng J.F."/>
            <person name="Pitluck S."/>
            <person name="Liolios K."/>
            <person name="Ivanova N."/>
            <person name="Tapia R."/>
            <person name="Han C."/>
            <person name="Bruce D."/>
            <person name="Goodwin L."/>
            <person name="Pati A."/>
            <person name="Chen A."/>
            <person name="Palaniappan K."/>
            <person name="Land M."/>
            <person name="Hauser L."/>
            <person name="Chang Y.J."/>
            <person name="Jeffries C.D."/>
            <person name="Detter J.C."/>
            <person name="Rohde M."/>
            <person name="Brambilla E."/>
            <person name="Spring S."/>
            <person name="Goker M."/>
            <person name="Sikorski J."/>
            <person name="Woyke T."/>
            <person name="Bristow J."/>
            <person name="Eisen J.A."/>
            <person name="Markowitz V."/>
            <person name="Hugenholtz P."/>
            <person name="Klenk H.P."/>
            <person name="Kyrpides N.C."/>
        </authorList>
    </citation>
    <scope>NUCLEOTIDE SEQUENCE [LARGE SCALE GENOMIC DNA]</scope>
    <source>
        <strain evidence="3">DSM 11293 / JCM 15392 / SEBR 4228</strain>
    </source>
</reference>
<dbReference type="RefSeq" id="WP_013255582.1">
    <property type="nucleotide sequence ID" value="NC_014364.1"/>
</dbReference>
<evidence type="ECO:0000259" key="1">
    <source>
        <dbReference type="Pfam" id="PF08241"/>
    </source>
</evidence>
<dbReference type="InterPro" id="IPR013216">
    <property type="entry name" value="Methyltransf_11"/>
</dbReference>
<dbReference type="EMBL" id="CP002116">
    <property type="protein sequence ID" value="ADK82123.1"/>
    <property type="molecule type" value="Genomic_DNA"/>
</dbReference>
<organism evidence="2 3">
    <name type="scientific">Sediminispirochaeta smaragdinae (strain DSM 11293 / JCM 15392 / SEBR 4228)</name>
    <name type="common">Spirochaeta smaragdinae</name>
    <dbReference type="NCBI Taxonomy" id="573413"/>
    <lineage>
        <taxon>Bacteria</taxon>
        <taxon>Pseudomonadati</taxon>
        <taxon>Spirochaetota</taxon>
        <taxon>Spirochaetia</taxon>
        <taxon>Spirochaetales</taxon>
        <taxon>Spirochaetaceae</taxon>
        <taxon>Sediminispirochaeta</taxon>
    </lineage>
</organism>
<evidence type="ECO:0000313" key="2">
    <source>
        <dbReference type="EMBL" id="ADK82123.1"/>
    </source>
</evidence>
<sequence>MQQERIIETNEGIQDRITVEEFDVMQRHFRDRRILETEEIIKSGIRTGLVVEIGPGPGYLGLEWLKATSGTRLVGVEISPVMIELAKKNCADYGLGSRASYLEGNAASVPLEDNSADHVFSNGSLHEWEDPAAALNEIHRVLKPGGILFISDLKRDLNRLLMAFMRFFVPGKRVKQGFVTSVRAAYTQDELVELMHRSPFDGFKIRETAFGLTIRGTKG</sequence>
<dbReference type="Pfam" id="PF08241">
    <property type="entry name" value="Methyltransf_11"/>
    <property type="match status" value="1"/>
</dbReference>
<name>E1R4N5_SEDSS</name>
<dbReference type="Gene3D" id="3.40.50.150">
    <property type="entry name" value="Vaccinia Virus protein VP39"/>
    <property type="match status" value="1"/>
</dbReference>
<dbReference type="eggNOG" id="COG2226">
    <property type="taxonomic scope" value="Bacteria"/>
</dbReference>